<dbReference type="EMBL" id="CP025746">
    <property type="protein sequence ID" value="QAA31890.1"/>
    <property type="molecule type" value="Genomic_DNA"/>
</dbReference>
<sequence length="73" mass="8357">MEKVCPLCNSLTNIEITCPNCGKVMEDSGRVQEFRDSYAPEDELEYENGDCRHVFQCINCHELKNIGIKSVFI</sequence>
<accession>A0A3R5V7K1</accession>
<evidence type="ECO:0000313" key="2">
    <source>
        <dbReference type="Proteomes" id="UP000286268"/>
    </source>
</evidence>
<dbReference type="KEGG" id="cmah:C1I91_09650"/>
<dbReference type="OrthoDB" id="1683552at2"/>
<dbReference type="RefSeq" id="WP_128212683.1">
    <property type="nucleotide sequence ID" value="NZ_CP025746.1"/>
</dbReference>
<gene>
    <name evidence="1" type="ORF">C1I91_09650</name>
</gene>
<keyword evidence="2" id="KW-1185">Reference proteome</keyword>
<organism evidence="1 2">
    <name type="scientific">Clostridium manihotivorum</name>
    <dbReference type="NCBI Taxonomy" id="2320868"/>
    <lineage>
        <taxon>Bacteria</taxon>
        <taxon>Bacillati</taxon>
        <taxon>Bacillota</taxon>
        <taxon>Clostridia</taxon>
        <taxon>Eubacteriales</taxon>
        <taxon>Clostridiaceae</taxon>
        <taxon>Clostridium</taxon>
    </lineage>
</organism>
<evidence type="ECO:0000313" key="1">
    <source>
        <dbReference type="EMBL" id="QAA31890.1"/>
    </source>
</evidence>
<dbReference type="Proteomes" id="UP000286268">
    <property type="component" value="Chromosome"/>
</dbReference>
<proteinExistence type="predicted"/>
<name>A0A3R5V7K1_9CLOT</name>
<reference evidence="1 2" key="1">
    <citation type="submission" date="2018-01" db="EMBL/GenBank/DDBJ databases">
        <title>Genome Sequencing and Assembly of Anaerobacter polyendosporus strain CT4.</title>
        <authorList>
            <person name="Tachaapaikoon C."/>
            <person name="Sutheeworapong S."/>
            <person name="Jenjaroenpun P."/>
            <person name="Wongsurawat T."/>
            <person name="Nookeaw I."/>
            <person name="Cheawchanlertfa P."/>
            <person name="Kosugi A."/>
            <person name="Cheevadhanarak S."/>
            <person name="Ratanakhanokchai K."/>
        </authorList>
    </citation>
    <scope>NUCLEOTIDE SEQUENCE [LARGE SCALE GENOMIC DNA]</scope>
    <source>
        <strain evidence="1 2">CT4</strain>
    </source>
</reference>
<dbReference type="AlphaFoldDB" id="A0A3R5V7K1"/>
<protein>
    <submittedName>
        <fullName evidence="1">Uncharacterized protein</fullName>
    </submittedName>
</protein>